<evidence type="ECO:0000256" key="1">
    <source>
        <dbReference type="SAM" id="MobiDB-lite"/>
    </source>
</evidence>
<dbReference type="PANTHER" id="PTHR21310">
    <property type="entry name" value="AMINOGLYCOSIDE PHOSPHOTRANSFERASE-RELATED-RELATED"/>
    <property type="match status" value="1"/>
</dbReference>
<evidence type="ECO:0000259" key="2">
    <source>
        <dbReference type="Pfam" id="PF01636"/>
    </source>
</evidence>
<feature type="region of interest" description="Disordered" evidence="1">
    <location>
        <begin position="1"/>
        <end position="59"/>
    </location>
</feature>
<dbReference type="Gene3D" id="3.30.200.20">
    <property type="entry name" value="Phosphorylase Kinase, domain 1"/>
    <property type="match status" value="1"/>
</dbReference>
<feature type="domain" description="Aminoglycoside phosphotransferase" evidence="2">
    <location>
        <begin position="122"/>
        <end position="350"/>
    </location>
</feature>
<dbReference type="PANTHER" id="PTHR21310:SF51">
    <property type="entry name" value="AMINOGLYCOSIDE PHOSPHOTRANSFERASE DOMAIN-CONTAINING PROTEIN"/>
    <property type="match status" value="1"/>
</dbReference>
<dbReference type="Gene3D" id="3.90.1200.10">
    <property type="match status" value="1"/>
</dbReference>
<name>A0A9W4UPM7_9PLEO</name>
<dbReference type="OrthoDB" id="10003767at2759"/>
<comment type="caution">
    <text evidence="3">The sequence shown here is derived from an EMBL/GenBank/DDBJ whole genome shotgun (WGS) entry which is preliminary data.</text>
</comment>
<dbReference type="EMBL" id="CAOQHR010000010">
    <property type="protein sequence ID" value="CAI6340628.1"/>
    <property type="molecule type" value="Genomic_DNA"/>
</dbReference>
<keyword evidence="4" id="KW-1185">Reference proteome</keyword>
<dbReference type="InterPro" id="IPR051678">
    <property type="entry name" value="AGP_Transferase"/>
</dbReference>
<proteinExistence type="predicted"/>
<accession>A0A9W4UPM7</accession>
<evidence type="ECO:0000313" key="4">
    <source>
        <dbReference type="Proteomes" id="UP001152607"/>
    </source>
</evidence>
<evidence type="ECO:0000313" key="3">
    <source>
        <dbReference type="EMBL" id="CAI6340628.1"/>
    </source>
</evidence>
<dbReference type="InterPro" id="IPR002575">
    <property type="entry name" value="Aminoglycoside_PTrfase"/>
</dbReference>
<organism evidence="3 4">
    <name type="scientific">Periconia digitata</name>
    <dbReference type="NCBI Taxonomy" id="1303443"/>
    <lineage>
        <taxon>Eukaryota</taxon>
        <taxon>Fungi</taxon>
        <taxon>Dikarya</taxon>
        <taxon>Ascomycota</taxon>
        <taxon>Pezizomycotina</taxon>
        <taxon>Dothideomycetes</taxon>
        <taxon>Pleosporomycetidae</taxon>
        <taxon>Pleosporales</taxon>
        <taxon>Massarineae</taxon>
        <taxon>Periconiaceae</taxon>
        <taxon>Periconia</taxon>
    </lineage>
</organism>
<dbReference type="SUPFAM" id="SSF56112">
    <property type="entry name" value="Protein kinase-like (PK-like)"/>
    <property type="match status" value="1"/>
</dbReference>
<sequence length="506" mass="56748">MQTGSPLEASTRPELSNDEADRVEKARDEANNDGANHDEAGNDEADSDETDSDEEENQAFSEVLASIRQENIVSFCIETRGRLDPSFSIESNPSQAQNATLEPVIFGSYHAIFPVKFHDEVRWILKVPAVGTKNHFDSSSAAALRSEASTMRLIRKATSIPLPDVFAFDASLDNDLGAPFILMSFAEGASAYDVWFDKTIAPEEMHARRTQILEDLATVMIQLDQFAFKTGGAPVFDQDGTIAEIGPMRCVDHQRMLERFGKDDEDETPLYYTAGPFDSPRAFYRQAIDREEPSTQPVYQGARKLLQLFLDWIPDLQAETPFVLAHPDFNFQNILVSPQGQLQSIIDWDGVAAVPLSIGNKSLPSFLTRDWDPAMYAWNEDMERGTQPDGLWEDSPETLQKYRREYQELFQARSSSPSGNNPSMTKLSLYVQNLVIAAEDTMCRFEILKKFVEEIMPSVLDMAEAGERATLEEDFNVFDISSGLANGTLEQRTTDLLRRGFETLLS</sequence>
<dbReference type="Proteomes" id="UP001152607">
    <property type="component" value="Unassembled WGS sequence"/>
</dbReference>
<dbReference type="AlphaFoldDB" id="A0A9W4UPM7"/>
<protein>
    <recommendedName>
        <fullName evidence="2">Aminoglycoside phosphotransferase domain-containing protein</fullName>
    </recommendedName>
</protein>
<dbReference type="Pfam" id="PF01636">
    <property type="entry name" value="APH"/>
    <property type="match status" value="1"/>
</dbReference>
<feature type="compositionally biased region" description="Acidic residues" evidence="1">
    <location>
        <begin position="41"/>
        <end position="57"/>
    </location>
</feature>
<feature type="compositionally biased region" description="Basic and acidic residues" evidence="1">
    <location>
        <begin position="19"/>
        <end position="40"/>
    </location>
</feature>
<dbReference type="InterPro" id="IPR011009">
    <property type="entry name" value="Kinase-like_dom_sf"/>
</dbReference>
<reference evidence="3" key="1">
    <citation type="submission" date="2023-01" db="EMBL/GenBank/DDBJ databases">
        <authorList>
            <person name="Van Ghelder C."/>
            <person name="Rancurel C."/>
        </authorList>
    </citation>
    <scope>NUCLEOTIDE SEQUENCE</scope>
    <source>
        <strain evidence="3">CNCM I-4278</strain>
    </source>
</reference>
<gene>
    <name evidence="3" type="ORF">PDIGIT_LOCUS13812</name>
</gene>